<proteinExistence type="predicted"/>
<dbReference type="Proteomes" id="UP001152607">
    <property type="component" value="Unassembled WGS sequence"/>
</dbReference>
<accession>A0A9W4U2Q8</accession>
<keyword evidence="2" id="KW-1185">Reference proteome</keyword>
<gene>
    <name evidence="1" type="ORF">PDIGIT_LOCUS299</name>
</gene>
<dbReference type="EMBL" id="CAOQHR010000001">
    <property type="protein sequence ID" value="CAI6233251.1"/>
    <property type="molecule type" value="Genomic_DNA"/>
</dbReference>
<sequence length="84" mass="9657">MPEKRCQILLPPSRPIVLKRCFAMLHAILPVFRASDFEEFVGRRWSKNRHVDFLSYSGNTLCSIGSDGLCHVQILSTRSLFEPH</sequence>
<dbReference type="AlphaFoldDB" id="A0A9W4U2Q8"/>
<comment type="caution">
    <text evidence="1">The sequence shown here is derived from an EMBL/GenBank/DDBJ whole genome shotgun (WGS) entry which is preliminary data.</text>
</comment>
<name>A0A9W4U2Q8_9PLEO</name>
<reference evidence="1" key="1">
    <citation type="submission" date="2023-01" db="EMBL/GenBank/DDBJ databases">
        <authorList>
            <person name="Van Ghelder C."/>
            <person name="Rancurel C."/>
        </authorList>
    </citation>
    <scope>NUCLEOTIDE SEQUENCE</scope>
    <source>
        <strain evidence="1">CNCM I-4278</strain>
    </source>
</reference>
<organism evidence="1 2">
    <name type="scientific">Periconia digitata</name>
    <dbReference type="NCBI Taxonomy" id="1303443"/>
    <lineage>
        <taxon>Eukaryota</taxon>
        <taxon>Fungi</taxon>
        <taxon>Dikarya</taxon>
        <taxon>Ascomycota</taxon>
        <taxon>Pezizomycotina</taxon>
        <taxon>Dothideomycetes</taxon>
        <taxon>Pleosporomycetidae</taxon>
        <taxon>Pleosporales</taxon>
        <taxon>Massarineae</taxon>
        <taxon>Periconiaceae</taxon>
        <taxon>Periconia</taxon>
    </lineage>
</organism>
<evidence type="ECO:0000313" key="2">
    <source>
        <dbReference type="Proteomes" id="UP001152607"/>
    </source>
</evidence>
<protein>
    <submittedName>
        <fullName evidence="1">Uncharacterized protein</fullName>
    </submittedName>
</protein>
<evidence type="ECO:0000313" key="1">
    <source>
        <dbReference type="EMBL" id="CAI6233251.1"/>
    </source>
</evidence>